<proteinExistence type="predicted"/>
<dbReference type="AlphaFoldDB" id="A0A5B7FMD1"/>
<dbReference type="Proteomes" id="UP000324222">
    <property type="component" value="Unassembled WGS sequence"/>
</dbReference>
<name>A0A5B7FMD1_PORTR</name>
<evidence type="ECO:0000313" key="3">
    <source>
        <dbReference type="Proteomes" id="UP000324222"/>
    </source>
</evidence>
<dbReference type="OrthoDB" id="6510177at2759"/>
<sequence length="196" mass="21167">MLRSFTKGDVPYDFASFRNTFYEMAMNGKAPSPPPASPPTAKHPCAVHPTPASDTEVRGDAGGGSSGVRDEEKGKQQAGDEEGAGDPHPEDVEEALFVFALLTYRNHCSGCLARVSGCLTLGLEDFFERHGRRVASSPRLVVVSCLALTALCSAGLLTFTKENRPYKLWLPQESEFIKALGPTNTSSLYGQGVWQE</sequence>
<keyword evidence="3" id="KW-1185">Reference proteome</keyword>
<protein>
    <submittedName>
        <fullName evidence="2">Uncharacterized protein</fullName>
    </submittedName>
</protein>
<gene>
    <name evidence="2" type="ORF">E2C01_040207</name>
</gene>
<reference evidence="2 3" key="1">
    <citation type="submission" date="2019-05" db="EMBL/GenBank/DDBJ databases">
        <title>Another draft genome of Portunus trituberculatus and its Hox gene families provides insights of decapod evolution.</title>
        <authorList>
            <person name="Jeong J.-H."/>
            <person name="Song I."/>
            <person name="Kim S."/>
            <person name="Choi T."/>
            <person name="Kim D."/>
            <person name="Ryu S."/>
            <person name="Kim W."/>
        </authorList>
    </citation>
    <scope>NUCLEOTIDE SEQUENCE [LARGE SCALE GENOMIC DNA]</scope>
    <source>
        <tissue evidence="2">Muscle</tissue>
    </source>
</reference>
<dbReference type="EMBL" id="VSRR010007230">
    <property type="protein sequence ID" value="MPC46487.1"/>
    <property type="molecule type" value="Genomic_DNA"/>
</dbReference>
<organism evidence="2 3">
    <name type="scientific">Portunus trituberculatus</name>
    <name type="common">Swimming crab</name>
    <name type="synonym">Neptunus trituberculatus</name>
    <dbReference type="NCBI Taxonomy" id="210409"/>
    <lineage>
        <taxon>Eukaryota</taxon>
        <taxon>Metazoa</taxon>
        <taxon>Ecdysozoa</taxon>
        <taxon>Arthropoda</taxon>
        <taxon>Crustacea</taxon>
        <taxon>Multicrustacea</taxon>
        <taxon>Malacostraca</taxon>
        <taxon>Eumalacostraca</taxon>
        <taxon>Eucarida</taxon>
        <taxon>Decapoda</taxon>
        <taxon>Pleocyemata</taxon>
        <taxon>Brachyura</taxon>
        <taxon>Eubrachyura</taxon>
        <taxon>Portunoidea</taxon>
        <taxon>Portunidae</taxon>
        <taxon>Portuninae</taxon>
        <taxon>Portunus</taxon>
    </lineage>
</organism>
<evidence type="ECO:0000256" key="1">
    <source>
        <dbReference type="SAM" id="MobiDB-lite"/>
    </source>
</evidence>
<accession>A0A5B7FMD1</accession>
<evidence type="ECO:0000313" key="2">
    <source>
        <dbReference type="EMBL" id="MPC46487.1"/>
    </source>
</evidence>
<comment type="caution">
    <text evidence="2">The sequence shown here is derived from an EMBL/GenBank/DDBJ whole genome shotgun (WGS) entry which is preliminary data.</text>
</comment>
<feature type="region of interest" description="Disordered" evidence="1">
    <location>
        <begin position="25"/>
        <end position="89"/>
    </location>
</feature>